<dbReference type="Gene3D" id="3.40.50.720">
    <property type="entry name" value="NAD(P)-binding Rossmann-like Domain"/>
    <property type="match status" value="1"/>
</dbReference>
<dbReference type="InterPro" id="IPR029903">
    <property type="entry name" value="RmlD-like-bd"/>
</dbReference>
<dbReference type="GO" id="GO:0008831">
    <property type="term" value="F:dTDP-4-dehydrorhamnose reductase activity"/>
    <property type="evidence" value="ECO:0007669"/>
    <property type="project" value="UniProtKB-EC"/>
</dbReference>
<dbReference type="RefSeq" id="WP_077343756.1">
    <property type="nucleotide sequence ID" value="NZ_CP019605.1"/>
</dbReference>
<evidence type="ECO:0000256" key="3">
    <source>
        <dbReference type="RuleBase" id="RU364082"/>
    </source>
</evidence>
<dbReference type="EMBL" id="CP019605">
    <property type="protein sequence ID" value="AQP45549.1"/>
    <property type="molecule type" value="Genomic_DNA"/>
</dbReference>
<dbReference type="GO" id="GO:0019305">
    <property type="term" value="P:dTDP-rhamnose biosynthetic process"/>
    <property type="evidence" value="ECO:0007669"/>
    <property type="project" value="UniProtKB-UniPathway"/>
</dbReference>
<gene>
    <name evidence="4" type="ORF">RPIT_12650</name>
</gene>
<dbReference type="SUPFAM" id="SSF51182">
    <property type="entry name" value="RmlC-like cupins"/>
    <property type="match status" value="1"/>
</dbReference>
<dbReference type="Proteomes" id="UP000188324">
    <property type="component" value="Chromosome"/>
</dbReference>
<comment type="similarity">
    <text evidence="1">Belongs to the dTDP-4-dehydrorhamnose 3,5-epimerase family.</text>
</comment>
<dbReference type="InterPro" id="IPR005913">
    <property type="entry name" value="dTDP_dehydrorham_reduct"/>
</dbReference>
<dbReference type="GO" id="GO:0008830">
    <property type="term" value="F:dTDP-4-dehydrorhamnose 3,5-epimerase activity"/>
    <property type="evidence" value="ECO:0007669"/>
    <property type="project" value="InterPro"/>
</dbReference>
<keyword evidence="5" id="KW-1185">Reference proteome</keyword>
<dbReference type="Pfam" id="PF04321">
    <property type="entry name" value="RmlD_sub_bind"/>
    <property type="match status" value="1"/>
</dbReference>
<sequence>MTNELRVSTTDIPGLLVVDLPVHGDSRGWFKENWQRDKMTALGVPDFQPVQNNMSFNADAGVTRGIHAEPWDKLVSVATGRVFGAWVDLRAGETFGTVVTAELTPGRAVFVPRGVGNAYQALDPGTCYSYLVNEHWSADAKAKYTFANLRHPDIRWPLPLDGATISEADRSHPSIADVVPFRRPRPVVTGSNGQLGTALQALIPEAIFVDRADLDITDADAVAAFDWSEASCIINAAAWTAVDAAEGEGRAACWAVNVAGTANLVAAARRHRLPLVHISSDYVFDGSRELHTEDEPFAPLSAYGAAKAAADAVVGTLPRHYILRTSWVIGEGSNFVRTMARLADTGASPAVVDDQFGRLTFADDLARAALHLMHHAEPGTYNVTSDGGVVSWFDVAQAVFEARGAAGQVSRTSTEEFAAGKLTAPRPRHSALDLTKLRATGFVPVDGGEGLRQYLAAMT</sequence>
<reference evidence="4 5" key="1">
    <citation type="journal article" date="2016" name="Int. J. Syst. Evol. Microbiol.">
        <title>Tessaracoccus flavus sp. nov., isolated from the drainage system of a lindane-producing factory.</title>
        <authorList>
            <person name="Kumari R."/>
            <person name="Singh P."/>
            <person name="Schumann P."/>
            <person name="Lal R."/>
        </authorList>
    </citation>
    <scope>NUCLEOTIDE SEQUENCE [LARGE SCALE GENOMIC DNA]</scope>
    <source>
        <strain evidence="4 5">RP1T</strain>
    </source>
</reference>
<dbReference type="OrthoDB" id="9803892at2"/>
<protein>
    <recommendedName>
        <fullName evidence="3">dTDP-4-dehydrorhamnose reductase</fullName>
        <ecNumber evidence="3">1.1.1.133</ecNumber>
    </recommendedName>
</protein>
<dbReference type="STRING" id="1610493.RPIT_12650"/>
<comment type="function">
    <text evidence="3">Catalyzes the reduction of dTDP-6-deoxy-L-lyxo-4-hexulose to yield dTDP-L-rhamnose.</text>
</comment>
<proteinExistence type="inferred from homology"/>
<dbReference type="InterPro" id="IPR014710">
    <property type="entry name" value="RmlC-like_jellyroll"/>
</dbReference>
<dbReference type="AlphaFoldDB" id="A0A1Q2CHF5"/>
<dbReference type="SUPFAM" id="SSF51735">
    <property type="entry name" value="NAD(P)-binding Rossmann-fold domains"/>
    <property type="match status" value="1"/>
</dbReference>
<dbReference type="EC" id="1.1.1.133" evidence="3"/>
<dbReference type="InterPro" id="IPR011051">
    <property type="entry name" value="RmlC_Cupin_sf"/>
</dbReference>
<dbReference type="PANTHER" id="PTHR10491:SF4">
    <property type="entry name" value="METHIONINE ADENOSYLTRANSFERASE 2 SUBUNIT BETA"/>
    <property type="match status" value="1"/>
</dbReference>
<comment type="pathway">
    <text evidence="3">Carbohydrate biosynthesis; dTDP-L-rhamnose biosynthesis.</text>
</comment>
<dbReference type="UniPathway" id="UPA00124"/>
<dbReference type="KEGG" id="tfl:RPIT_12650"/>
<dbReference type="Pfam" id="PF00908">
    <property type="entry name" value="dTDP_sugar_isom"/>
    <property type="match status" value="1"/>
</dbReference>
<comment type="similarity">
    <text evidence="2 3">Belongs to the dTDP-4-dehydrorhamnose reductase family.</text>
</comment>
<name>A0A1Q2CHF5_9ACTN</name>
<accession>A0A1Q2CHF5</accession>
<dbReference type="InterPro" id="IPR036291">
    <property type="entry name" value="NAD(P)-bd_dom_sf"/>
</dbReference>
<keyword evidence="3" id="KW-0560">Oxidoreductase</keyword>
<evidence type="ECO:0000313" key="5">
    <source>
        <dbReference type="Proteomes" id="UP000188324"/>
    </source>
</evidence>
<dbReference type="GO" id="GO:0005829">
    <property type="term" value="C:cytosol"/>
    <property type="evidence" value="ECO:0007669"/>
    <property type="project" value="TreeGrafter"/>
</dbReference>
<dbReference type="InterPro" id="IPR000888">
    <property type="entry name" value="RmlC-like"/>
</dbReference>
<dbReference type="Gene3D" id="3.90.25.10">
    <property type="entry name" value="UDP-galactose 4-epimerase, domain 1"/>
    <property type="match status" value="1"/>
</dbReference>
<dbReference type="Gene3D" id="2.60.120.10">
    <property type="entry name" value="Jelly Rolls"/>
    <property type="match status" value="1"/>
</dbReference>
<organism evidence="4 5">
    <name type="scientific">Tessaracoccus flavus</name>
    <dbReference type="NCBI Taxonomy" id="1610493"/>
    <lineage>
        <taxon>Bacteria</taxon>
        <taxon>Bacillati</taxon>
        <taxon>Actinomycetota</taxon>
        <taxon>Actinomycetes</taxon>
        <taxon>Propionibacteriales</taxon>
        <taxon>Propionibacteriaceae</taxon>
        <taxon>Tessaracoccus</taxon>
    </lineage>
</organism>
<evidence type="ECO:0000256" key="2">
    <source>
        <dbReference type="ARBA" id="ARBA00010944"/>
    </source>
</evidence>
<dbReference type="PANTHER" id="PTHR10491">
    <property type="entry name" value="DTDP-4-DEHYDRORHAMNOSE REDUCTASE"/>
    <property type="match status" value="1"/>
</dbReference>
<keyword evidence="3" id="KW-0521">NADP</keyword>
<evidence type="ECO:0000256" key="1">
    <source>
        <dbReference type="ARBA" id="ARBA00010154"/>
    </source>
</evidence>
<evidence type="ECO:0000313" key="4">
    <source>
        <dbReference type="EMBL" id="AQP45549.1"/>
    </source>
</evidence>